<comment type="caution">
    <text evidence="3">The sequence shown here is derived from an EMBL/GenBank/DDBJ whole genome shotgun (WGS) entry which is preliminary data.</text>
</comment>
<sequence length="170" mass="19829">MADLATDAYTNNGEFLYPAEDAQQILSIAIARQTESGELSRAQLLEIADELGISADTIAAAEREWDIKKYELADQRLFDSQRQQRFQHGLTQFLITAGFVLVFQLVTGGWLWNWLIYLILGPWALQISWNVWRIYRPNEYAYRQEFQRWRRKQQMKRAVGGAMRRLLGPS</sequence>
<name>A0A1U7J6Y8_9CYAN</name>
<keyword evidence="1" id="KW-0472">Membrane</keyword>
<keyword evidence="1" id="KW-1133">Transmembrane helix</keyword>
<dbReference type="AlphaFoldDB" id="A0A1U7J6Y8"/>
<evidence type="ECO:0000256" key="1">
    <source>
        <dbReference type="SAM" id="Phobius"/>
    </source>
</evidence>
<dbReference type="STRING" id="549789.NIES30_09175"/>
<evidence type="ECO:0000259" key="2">
    <source>
        <dbReference type="Pfam" id="PF13239"/>
    </source>
</evidence>
<keyword evidence="4" id="KW-1185">Reference proteome</keyword>
<accession>A0A1U7J6Y8</accession>
<evidence type="ECO:0000313" key="4">
    <source>
        <dbReference type="Proteomes" id="UP000185557"/>
    </source>
</evidence>
<dbReference type="InterPro" id="IPR025698">
    <property type="entry name" value="2TM_dom"/>
</dbReference>
<dbReference type="Proteomes" id="UP000185557">
    <property type="component" value="Unassembled WGS sequence"/>
</dbReference>
<dbReference type="OrthoDB" id="560236at2"/>
<feature type="domain" description="2TM" evidence="2">
    <location>
        <begin position="78"/>
        <end position="157"/>
    </location>
</feature>
<reference evidence="3 4" key="1">
    <citation type="submission" date="2016-11" db="EMBL/GenBank/DDBJ databases">
        <title>Draft Genome Sequences of Nine Cyanobacterial Strains from Diverse Habitats.</title>
        <authorList>
            <person name="Zhu T."/>
            <person name="Hou S."/>
            <person name="Lu X."/>
            <person name="Hess W.R."/>
        </authorList>
    </citation>
    <scope>NUCLEOTIDE SEQUENCE [LARGE SCALE GENOMIC DNA]</scope>
    <source>
        <strain evidence="3 4">NIES-30</strain>
    </source>
</reference>
<organism evidence="3 4">
    <name type="scientific">Phormidium tenue NIES-30</name>
    <dbReference type="NCBI Taxonomy" id="549789"/>
    <lineage>
        <taxon>Bacteria</taxon>
        <taxon>Bacillati</taxon>
        <taxon>Cyanobacteriota</taxon>
        <taxon>Cyanophyceae</taxon>
        <taxon>Oscillatoriophycideae</taxon>
        <taxon>Oscillatoriales</taxon>
        <taxon>Oscillatoriaceae</taxon>
        <taxon>Phormidium</taxon>
    </lineage>
</organism>
<feature type="transmembrane region" description="Helical" evidence="1">
    <location>
        <begin position="90"/>
        <end position="108"/>
    </location>
</feature>
<dbReference type="EMBL" id="MRCG01000005">
    <property type="protein sequence ID" value="OKH48703.1"/>
    <property type="molecule type" value="Genomic_DNA"/>
</dbReference>
<gene>
    <name evidence="3" type="ORF">NIES30_09175</name>
</gene>
<dbReference type="RefSeq" id="WP_073608115.1">
    <property type="nucleotide sequence ID" value="NZ_MRCG01000005.1"/>
</dbReference>
<proteinExistence type="predicted"/>
<dbReference type="Pfam" id="PF13239">
    <property type="entry name" value="2TM"/>
    <property type="match status" value="1"/>
</dbReference>
<keyword evidence="1" id="KW-0812">Transmembrane</keyword>
<protein>
    <recommendedName>
        <fullName evidence="2">2TM domain-containing protein</fullName>
    </recommendedName>
</protein>
<feature type="transmembrane region" description="Helical" evidence="1">
    <location>
        <begin position="114"/>
        <end position="135"/>
    </location>
</feature>
<evidence type="ECO:0000313" key="3">
    <source>
        <dbReference type="EMBL" id="OKH48703.1"/>
    </source>
</evidence>